<dbReference type="AlphaFoldDB" id="A0A6L9LEY8"/>
<dbReference type="InterPro" id="IPR036188">
    <property type="entry name" value="FAD/NAD-bd_sf"/>
</dbReference>
<sequence>MVVNEQKKRIAILGAGPSGLFFYKHLVESKRSDWDVSLFDRSSQLGAGMPYGSAGANREHVTNVSANEIPPLVTSLTEWIQQQPAEVLEPFQLEATQVSDYRVVPRILFGQYLAAQFDLLREQAACQGLITHVHLNSQILDIVDDPETNQVWVETDTMGKMPFDVAIICTGHQWPTKHEGKIPLYFSSPYPPAKLKLTLNHAVAIRGASLTAIDAIRTLARHNGHFDTGPDGRLRFQLSPQSPDFRLVMHSREGLLPAIRFHLEEPLISAEDLLSPDLVADNRAQNDGFLSLDFVFDQAFKRAIRRKAPVFYERIKAMSLEEFVETMMSQREKEDAFQLFAAEYKQAEESIKKHESIYWKEMLAVLSFALNYPAKYFSAEDMERLKKVLMPLISLVIAFVPQSSARELLALHQAGLLTIQSVGQDSEVIPQPSGGAIYEYTDEDGQSHRVYYPAFVDCIGQPHLDFDDFPFTSLRIDKTVSPARLRYQSNQEGQAAREQGNDDVEQLSDGNYYLRVPGVAINDDFQLVNEEGQGNPRLYMMAVPHMGGYNPDYSGLDFCETASARISQRLFSDNPTAAGLLLQF</sequence>
<dbReference type="EMBL" id="JAAFZH010000011">
    <property type="protein sequence ID" value="NDU97433.1"/>
    <property type="molecule type" value="Genomic_DNA"/>
</dbReference>
<dbReference type="RefSeq" id="WP_163952868.1">
    <property type="nucleotide sequence ID" value="NZ_JAAFZH010000011.1"/>
</dbReference>
<dbReference type="Proteomes" id="UP000474175">
    <property type="component" value="Unassembled WGS sequence"/>
</dbReference>
<dbReference type="Gene3D" id="3.40.50.720">
    <property type="entry name" value="NAD(P)-binding Rossmann-like Domain"/>
    <property type="match status" value="1"/>
</dbReference>
<evidence type="ECO:0000313" key="2">
    <source>
        <dbReference type="EMBL" id="NDU97433.1"/>
    </source>
</evidence>
<dbReference type="PANTHER" id="PTHR40254:SF1">
    <property type="entry name" value="BLR0577 PROTEIN"/>
    <property type="match status" value="1"/>
</dbReference>
<dbReference type="Pfam" id="PF13454">
    <property type="entry name" value="NAD_binding_9"/>
    <property type="match status" value="1"/>
</dbReference>
<dbReference type="InterPro" id="IPR038732">
    <property type="entry name" value="HpyO/CreE_NAD-binding"/>
</dbReference>
<keyword evidence="3" id="KW-1185">Reference proteome</keyword>
<dbReference type="PANTHER" id="PTHR40254">
    <property type="entry name" value="BLR0577 PROTEIN"/>
    <property type="match status" value="1"/>
</dbReference>
<evidence type="ECO:0000259" key="1">
    <source>
        <dbReference type="Pfam" id="PF13454"/>
    </source>
</evidence>
<dbReference type="InterPro" id="IPR052189">
    <property type="entry name" value="L-asp_N-monooxygenase_NS-form"/>
</dbReference>
<evidence type="ECO:0000313" key="3">
    <source>
        <dbReference type="Proteomes" id="UP000474175"/>
    </source>
</evidence>
<accession>A0A6L9LEY8</accession>
<name>A0A6L9LEY8_9BACT</name>
<dbReference type="SUPFAM" id="SSF51905">
    <property type="entry name" value="FAD/NAD(P)-binding domain"/>
    <property type="match status" value="1"/>
</dbReference>
<comment type="caution">
    <text evidence="2">The sequence shown here is derived from an EMBL/GenBank/DDBJ whole genome shotgun (WGS) entry which is preliminary data.</text>
</comment>
<gene>
    <name evidence="2" type="ORF">GK108_21295</name>
</gene>
<reference evidence="2 3" key="1">
    <citation type="submission" date="2020-02" db="EMBL/GenBank/DDBJ databases">
        <title>Draft genome sequence of two Spirosoma agri KCTC 52727 and Spirosoma terrae KCTC 52035.</title>
        <authorList>
            <person name="Rojas J."/>
            <person name="Ambika Manirajan B."/>
            <person name="Suarez C."/>
            <person name="Ratering S."/>
            <person name="Schnell S."/>
        </authorList>
    </citation>
    <scope>NUCLEOTIDE SEQUENCE [LARGE SCALE GENOMIC DNA]</scope>
    <source>
        <strain evidence="2 3">KCTC 52035</strain>
    </source>
</reference>
<feature type="domain" description="FAD-dependent urate hydroxylase HpyO/Asp monooxygenase CreE-like FAD/NAD(P)-binding" evidence="1">
    <location>
        <begin position="11"/>
        <end position="173"/>
    </location>
</feature>
<organism evidence="2 3">
    <name type="scientific">Spirosoma terrae</name>
    <dbReference type="NCBI Taxonomy" id="1968276"/>
    <lineage>
        <taxon>Bacteria</taxon>
        <taxon>Pseudomonadati</taxon>
        <taxon>Bacteroidota</taxon>
        <taxon>Cytophagia</taxon>
        <taxon>Cytophagales</taxon>
        <taxon>Cytophagaceae</taxon>
        <taxon>Spirosoma</taxon>
    </lineage>
</organism>
<dbReference type="Gene3D" id="3.50.50.60">
    <property type="entry name" value="FAD/NAD(P)-binding domain"/>
    <property type="match status" value="1"/>
</dbReference>
<proteinExistence type="predicted"/>
<protein>
    <recommendedName>
        <fullName evidence="1">FAD-dependent urate hydroxylase HpyO/Asp monooxygenase CreE-like FAD/NAD(P)-binding domain-containing protein</fullName>
    </recommendedName>
</protein>